<keyword evidence="10 12" id="KW-0496">Mitochondrion</keyword>
<reference evidence="14" key="1">
    <citation type="submission" date="2019-06" db="EMBL/GenBank/DDBJ databases">
        <title>MtOrt: An empirical mitochondrial amino acid substitution model for evolutionary studies of Orthoptera insects.</title>
        <authorList>
            <person name="Chang H."/>
            <person name="Nie Y."/>
            <person name="Zhang N."/>
            <person name="Zhang X."/>
            <person name="Sun H."/>
            <person name="Mao Y."/>
            <person name="Q Z."/>
            <person name="Huang Y."/>
        </authorList>
    </citation>
    <scope>NUCLEOTIDE SEQUENCE</scope>
</reference>
<dbReference type="GO" id="GO:0015078">
    <property type="term" value="F:proton transmembrane transporter activity"/>
    <property type="evidence" value="ECO:0007669"/>
    <property type="project" value="InterPro"/>
</dbReference>
<protein>
    <recommendedName>
        <fullName evidence="12">ATP synthase complex subunit 8</fullName>
    </recommendedName>
</protein>
<evidence type="ECO:0000256" key="10">
    <source>
        <dbReference type="ARBA" id="ARBA00023128"/>
    </source>
</evidence>
<keyword evidence="11 13" id="KW-0472">Membrane</keyword>
<evidence type="ECO:0000256" key="5">
    <source>
        <dbReference type="ARBA" id="ARBA00022547"/>
    </source>
</evidence>
<dbReference type="GeneID" id="44797436"/>
<dbReference type="EMBL" id="MN083188">
    <property type="protein sequence ID" value="QID03775.1"/>
    <property type="molecule type" value="Genomic_DNA"/>
</dbReference>
<comment type="subcellular location">
    <subcellularLocation>
        <location evidence="1 12">Mitochondrion membrane</location>
        <topology evidence="1 12">Single-pass membrane protein</topology>
    </subcellularLocation>
</comment>
<evidence type="ECO:0000256" key="9">
    <source>
        <dbReference type="ARBA" id="ARBA00023065"/>
    </source>
</evidence>
<keyword evidence="5 12" id="KW-0138">CF(0)</keyword>
<dbReference type="CTD" id="4509"/>
<evidence type="ECO:0000256" key="2">
    <source>
        <dbReference type="ARBA" id="ARBA00008892"/>
    </source>
</evidence>
<dbReference type="RefSeq" id="YP_009740787.1">
    <property type="nucleotide sequence ID" value="NC_046548.1"/>
</dbReference>
<keyword evidence="8 13" id="KW-1133">Transmembrane helix</keyword>
<evidence type="ECO:0000256" key="13">
    <source>
        <dbReference type="SAM" id="Phobius"/>
    </source>
</evidence>
<keyword evidence="9 12" id="KW-0406">Ion transport</keyword>
<evidence type="ECO:0000256" key="12">
    <source>
        <dbReference type="RuleBase" id="RU003661"/>
    </source>
</evidence>
<geneLocation type="mitochondrion" evidence="14"/>
<dbReference type="GO" id="GO:0031966">
    <property type="term" value="C:mitochondrial membrane"/>
    <property type="evidence" value="ECO:0007669"/>
    <property type="project" value="UniProtKB-SubCell"/>
</dbReference>
<dbReference type="AlphaFoldDB" id="A0A6G6A656"/>
<evidence type="ECO:0000256" key="8">
    <source>
        <dbReference type="ARBA" id="ARBA00022989"/>
    </source>
</evidence>
<feature type="transmembrane region" description="Helical" evidence="13">
    <location>
        <begin position="6"/>
        <end position="30"/>
    </location>
</feature>
<dbReference type="GO" id="GO:0045259">
    <property type="term" value="C:proton-transporting ATP synthase complex"/>
    <property type="evidence" value="ECO:0007669"/>
    <property type="project" value="UniProtKB-KW"/>
</dbReference>
<dbReference type="GO" id="GO:0015986">
    <property type="term" value="P:proton motive force-driven ATP synthesis"/>
    <property type="evidence" value="ECO:0007669"/>
    <property type="project" value="InterPro"/>
</dbReference>
<evidence type="ECO:0000256" key="6">
    <source>
        <dbReference type="ARBA" id="ARBA00022692"/>
    </source>
</evidence>
<gene>
    <name evidence="14" type="primary">ATP8</name>
</gene>
<comment type="subunit">
    <text evidence="3">F-type ATPases have 2 components, CF(1) - the catalytic core - and CF(0) - the membrane proton channel.</text>
</comment>
<evidence type="ECO:0000256" key="3">
    <source>
        <dbReference type="ARBA" id="ARBA00011291"/>
    </source>
</evidence>
<sequence>MPQMSPLWWLPLFCFFSFILILFSSFNYFITINQPSKTKSTSLLIKSQLLNWKW</sequence>
<evidence type="ECO:0000256" key="4">
    <source>
        <dbReference type="ARBA" id="ARBA00022448"/>
    </source>
</evidence>
<name>A0A6G6A656_9ORTH</name>
<proteinExistence type="inferred from homology"/>
<keyword evidence="4 12" id="KW-0813">Transport</keyword>
<dbReference type="InterPro" id="IPR001421">
    <property type="entry name" value="ATP8_metazoa"/>
</dbReference>
<keyword evidence="6 12" id="KW-0812">Transmembrane</keyword>
<organism evidence="14">
    <name type="scientific">Ruidocollaris convexipennis</name>
    <dbReference type="NCBI Taxonomy" id="2708008"/>
    <lineage>
        <taxon>Eukaryota</taxon>
        <taxon>Metazoa</taxon>
        <taxon>Ecdysozoa</taxon>
        <taxon>Arthropoda</taxon>
        <taxon>Hexapoda</taxon>
        <taxon>Insecta</taxon>
        <taxon>Pterygota</taxon>
        <taxon>Neoptera</taxon>
        <taxon>Polyneoptera</taxon>
        <taxon>Orthoptera</taxon>
        <taxon>Ensifera</taxon>
        <taxon>Tettigoniidea</taxon>
        <taxon>Tettigonioidea</taxon>
        <taxon>Tettigoniidae</taxon>
        <taxon>Phaneropterinae</taxon>
        <taxon>Holochlorini</taxon>
        <taxon>Ruidocollaris</taxon>
    </lineage>
</organism>
<dbReference type="Pfam" id="PF00895">
    <property type="entry name" value="ATP-synt_8"/>
    <property type="match status" value="1"/>
</dbReference>
<evidence type="ECO:0000313" key="14">
    <source>
        <dbReference type="EMBL" id="QID03775.1"/>
    </source>
</evidence>
<evidence type="ECO:0000256" key="11">
    <source>
        <dbReference type="ARBA" id="ARBA00023136"/>
    </source>
</evidence>
<comment type="similarity">
    <text evidence="2 12">Belongs to the ATPase protein 8 family.</text>
</comment>
<accession>A0A6G6A656</accession>
<evidence type="ECO:0000256" key="1">
    <source>
        <dbReference type="ARBA" id="ARBA00004304"/>
    </source>
</evidence>
<evidence type="ECO:0000256" key="7">
    <source>
        <dbReference type="ARBA" id="ARBA00022781"/>
    </source>
</evidence>
<keyword evidence="7 12" id="KW-0375">Hydrogen ion transport</keyword>